<dbReference type="AlphaFoldDB" id="A0A453BE56"/>
<keyword evidence="2" id="KW-1185">Reference proteome</keyword>
<dbReference type="EnsemblPlants" id="AET2Gv20474300.1">
    <property type="protein sequence ID" value="AET2Gv20474300.1"/>
    <property type="gene ID" value="AET2Gv20474300"/>
</dbReference>
<name>A0A453BE56_AEGTS</name>
<dbReference type="Proteomes" id="UP000015105">
    <property type="component" value="Chromosome 2D"/>
</dbReference>
<reference evidence="1" key="3">
    <citation type="journal article" date="2017" name="Nature">
        <title>Genome sequence of the progenitor of the wheat D genome Aegilops tauschii.</title>
        <authorList>
            <person name="Luo M.C."/>
            <person name="Gu Y.Q."/>
            <person name="Puiu D."/>
            <person name="Wang H."/>
            <person name="Twardziok S.O."/>
            <person name="Deal K.R."/>
            <person name="Huo N."/>
            <person name="Zhu T."/>
            <person name="Wang L."/>
            <person name="Wang Y."/>
            <person name="McGuire P.E."/>
            <person name="Liu S."/>
            <person name="Long H."/>
            <person name="Ramasamy R.K."/>
            <person name="Rodriguez J.C."/>
            <person name="Van S.L."/>
            <person name="Yuan L."/>
            <person name="Wang Z."/>
            <person name="Xia Z."/>
            <person name="Xiao L."/>
            <person name="Anderson O.D."/>
            <person name="Ouyang S."/>
            <person name="Liang Y."/>
            <person name="Zimin A.V."/>
            <person name="Pertea G."/>
            <person name="Qi P."/>
            <person name="Bennetzen J.L."/>
            <person name="Dai X."/>
            <person name="Dawson M.W."/>
            <person name="Muller H.G."/>
            <person name="Kugler K."/>
            <person name="Rivarola-Duarte L."/>
            <person name="Spannagl M."/>
            <person name="Mayer K.F.X."/>
            <person name="Lu F.H."/>
            <person name="Bevan M.W."/>
            <person name="Leroy P."/>
            <person name="Li P."/>
            <person name="You F.M."/>
            <person name="Sun Q."/>
            <person name="Liu Z."/>
            <person name="Lyons E."/>
            <person name="Wicker T."/>
            <person name="Salzberg S.L."/>
            <person name="Devos K.M."/>
            <person name="Dvorak J."/>
        </authorList>
    </citation>
    <scope>NUCLEOTIDE SEQUENCE [LARGE SCALE GENOMIC DNA]</scope>
    <source>
        <strain evidence="1">cv. AL8/78</strain>
    </source>
</reference>
<dbReference type="Gramene" id="AET2Gv20474300.1">
    <property type="protein sequence ID" value="AET2Gv20474300.1"/>
    <property type="gene ID" value="AET2Gv20474300"/>
</dbReference>
<evidence type="ECO:0000313" key="1">
    <source>
        <dbReference type="EnsemblPlants" id="AET2Gv20474300.1"/>
    </source>
</evidence>
<protein>
    <submittedName>
        <fullName evidence="1">Uncharacterized protein</fullName>
    </submittedName>
</protein>
<sequence>ECWSGGRQRGRRSVFKLGVVWYFPSFSPGRKNLPNDNYFGTEGVLLRSEV</sequence>
<accession>A0A453BE56</accession>
<reference evidence="2" key="1">
    <citation type="journal article" date="2014" name="Science">
        <title>Ancient hybridizations among the ancestral genomes of bread wheat.</title>
        <authorList>
            <consortium name="International Wheat Genome Sequencing Consortium,"/>
            <person name="Marcussen T."/>
            <person name="Sandve S.R."/>
            <person name="Heier L."/>
            <person name="Spannagl M."/>
            <person name="Pfeifer M."/>
            <person name="Jakobsen K.S."/>
            <person name="Wulff B.B."/>
            <person name="Steuernagel B."/>
            <person name="Mayer K.F."/>
            <person name="Olsen O.A."/>
        </authorList>
    </citation>
    <scope>NUCLEOTIDE SEQUENCE [LARGE SCALE GENOMIC DNA]</scope>
    <source>
        <strain evidence="2">cv. AL8/78</strain>
    </source>
</reference>
<reference evidence="2" key="2">
    <citation type="journal article" date="2017" name="Nat. Plants">
        <title>The Aegilops tauschii genome reveals multiple impacts of transposons.</title>
        <authorList>
            <person name="Zhao G."/>
            <person name="Zou C."/>
            <person name="Li K."/>
            <person name="Wang K."/>
            <person name="Li T."/>
            <person name="Gao L."/>
            <person name="Zhang X."/>
            <person name="Wang H."/>
            <person name="Yang Z."/>
            <person name="Liu X."/>
            <person name="Jiang W."/>
            <person name="Mao L."/>
            <person name="Kong X."/>
            <person name="Jiao Y."/>
            <person name="Jia J."/>
        </authorList>
    </citation>
    <scope>NUCLEOTIDE SEQUENCE [LARGE SCALE GENOMIC DNA]</scope>
    <source>
        <strain evidence="2">cv. AL8/78</strain>
    </source>
</reference>
<evidence type="ECO:0000313" key="2">
    <source>
        <dbReference type="Proteomes" id="UP000015105"/>
    </source>
</evidence>
<reference evidence="1" key="4">
    <citation type="submission" date="2019-03" db="UniProtKB">
        <authorList>
            <consortium name="EnsemblPlants"/>
        </authorList>
    </citation>
    <scope>IDENTIFICATION</scope>
</reference>
<reference evidence="1" key="5">
    <citation type="journal article" date="2021" name="G3 (Bethesda)">
        <title>Aegilops tauschii genome assembly Aet v5.0 features greater sequence contiguity and improved annotation.</title>
        <authorList>
            <person name="Wang L."/>
            <person name="Zhu T."/>
            <person name="Rodriguez J.C."/>
            <person name="Deal K.R."/>
            <person name="Dubcovsky J."/>
            <person name="McGuire P.E."/>
            <person name="Lux T."/>
            <person name="Spannagl M."/>
            <person name="Mayer K.F.X."/>
            <person name="Baldrich P."/>
            <person name="Meyers B.C."/>
            <person name="Huo N."/>
            <person name="Gu Y.Q."/>
            <person name="Zhou H."/>
            <person name="Devos K.M."/>
            <person name="Bennetzen J.L."/>
            <person name="Unver T."/>
            <person name="Budak H."/>
            <person name="Gulick P.J."/>
            <person name="Galiba G."/>
            <person name="Kalapos B."/>
            <person name="Nelson D.R."/>
            <person name="Li P."/>
            <person name="You F.M."/>
            <person name="Luo M.C."/>
            <person name="Dvorak J."/>
        </authorList>
    </citation>
    <scope>NUCLEOTIDE SEQUENCE [LARGE SCALE GENOMIC DNA]</scope>
    <source>
        <strain evidence="1">cv. AL8/78</strain>
    </source>
</reference>
<proteinExistence type="predicted"/>
<organism evidence="1 2">
    <name type="scientific">Aegilops tauschii subsp. strangulata</name>
    <name type="common">Goatgrass</name>
    <dbReference type="NCBI Taxonomy" id="200361"/>
    <lineage>
        <taxon>Eukaryota</taxon>
        <taxon>Viridiplantae</taxon>
        <taxon>Streptophyta</taxon>
        <taxon>Embryophyta</taxon>
        <taxon>Tracheophyta</taxon>
        <taxon>Spermatophyta</taxon>
        <taxon>Magnoliopsida</taxon>
        <taxon>Liliopsida</taxon>
        <taxon>Poales</taxon>
        <taxon>Poaceae</taxon>
        <taxon>BOP clade</taxon>
        <taxon>Pooideae</taxon>
        <taxon>Triticodae</taxon>
        <taxon>Triticeae</taxon>
        <taxon>Triticinae</taxon>
        <taxon>Aegilops</taxon>
    </lineage>
</organism>